<proteinExistence type="predicted"/>
<evidence type="ECO:0000313" key="6">
    <source>
        <dbReference type="Proteomes" id="UP000240978"/>
    </source>
</evidence>
<dbReference type="GO" id="GO:0016887">
    <property type="term" value="F:ATP hydrolysis activity"/>
    <property type="evidence" value="ECO:0007669"/>
    <property type="project" value="InterPro"/>
</dbReference>
<keyword evidence="6" id="KW-1185">Reference proteome</keyword>
<dbReference type="OrthoDB" id="9785229at2"/>
<name>A0A2P8G567_9BACT</name>
<protein>
    <submittedName>
        <fullName evidence="5">ABC-2 type transport system ATP-binding protein</fullName>
    </submittedName>
</protein>
<dbReference type="InterPro" id="IPR003439">
    <property type="entry name" value="ABC_transporter-like_ATP-bd"/>
</dbReference>
<dbReference type="RefSeq" id="WP_106603489.1">
    <property type="nucleotide sequence ID" value="NZ_PYGK01000007.1"/>
</dbReference>
<gene>
    <name evidence="5" type="ORF">CLV42_107261</name>
</gene>
<keyword evidence="2" id="KW-0547">Nucleotide-binding</keyword>
<dbReference type="Proteomes" id="UP000240978">
    <property type="component" value="Unassembled WGS sequence"/>
</dbReference>
<dbReference type="Gene3D" id="3.40.50.300">
    <property type="entry name" value="P-loop containing nucleotide triphosphate hydrolases"/>
    <property type="match status" value="1"/>
</dbReference>
<comment type="caution">
    <text evidence="5">The sequence shown here is derived from an EMBL/GenBank/DDBJ whole genome shotgun (WGS) entry which is preliminary data.</text>
</comment>
<evidence type="ECO:0000256" key="1">
    <source>
        <dbReference type="ARBA" id="ARBA00022448"/>
    </source>
</evidence>
<evidence type="ECO:0000313" key="5">
    <source>
        <dbReference type="EMBL" id="PSL29114.1"/>
    </source>
</evidence>
<feature type="domain" description="ABC transporter" evidence="4">
    <location>
        <begin position="2"/>
        <end position="227"/>
    </location>
</feature>
<reference evidence="5 6" key="1">
    <citation type="submission" date="2018-03" db="EMBL/GenBank/DDBJ databases">
        <title>Genomic Encyclopedia of Archaeal and Bacterial Type Strains, Phase II (KMG-II): from individual species to whole genera.</title>
        <authorList>
            <person name="Goeker M."/>
        </authorList>
    </citation>
    <scope>NUCLEOTIDE SEQUENCE [LARGE SCALE GENOMIC DNA]</scope>
    <source>
        <strain evidence="5 6">DSM 18107</strain>
    </source>
</reference>
<organism evidence="5 6">
    <name type="scientific">Chitinophaga ginsengisoli</name>
    <dbReference type="NCBI Taxonomy" id="363837"/>
    <lineage>
        <taxon>Bacteria</taxon>
        <taxon>Pseudomonadati</taxon>
        <taxon>Bacteroidota</taxon>
        <taxon>Chitinophagia</taxon>
        <taxon>Chitinophagales</taxon>
        <taxon>Chitinophagaceae</taxon>
        <taxon>Chitinophaga</taxon>
    </lineage>
</organism>
<dbReference type="PANTHER" id="PTHR42939">
    <property type="entry name" value="ABC TRANSPORTER ATP-BINDING PROTEIN ALBC-RELATED"/>
    <property type="match status" value="1"/>
</dbReference>
<evidence type="ECO:0000259" key="4">
    <source>
        <dbReference type="PROSITE" id="PS50893"/>
    </source>
</evidence>
<dbReference type="GO" id="GO:0005524">
    <property type="term" value="F:ATP binding"/>
    <property type="evidence" value="ECO:0007669"/>
    <property type="project" value="UniProtKB-KW"/>
</dbReference>
<sequence>MILLDKFCFGYKANSLLYQNLQLSLERGRIYGLLGKNGAGKSTLLKNLIGLLYPTSGTVSVNGFNPSGRQPSFLRTIYFIPEEVYVPALTINNYVKIFAPFYPAFDRTMLNTYLEKLDIQTDKKLNTLSFGQQKKFIIAFALACNTSVLIMDEPTNGLDIPSKKRFRKLISSSMHDDRIIFISTHQTRDLENLIDQVVIVDNGELVLNAPVEVIGQKLSFKIVEENYNEQPVFYEEELLKGRAVIIENTNGLESQINLEQLFNAATENPVMVKAVFNK</sequence>
<dbReference type="EMBL" id="PYGK01000007">
    <property type="protein sequence ID" value="PSL29114.1"/>
    <property type="molecule type" value="Genomic_DNA"/>
</dbReference>
<dbReference type="InterPro" id="IPR051782">
    <property type="entry name" value="ABC_Transporter_VariousFunc"/>
</dbReference>
<keyword evidence="3 5" id="KW-0067">ATP-binding</keyword>
<dbReference type="InterPro" id="IPR027417">
    <property type="entry name" value="P-loop_NTPase"/>
</dbReference>
<evidence type="ECO:0000256" key="2">
    <source>
        <dbReference type="ARBA" id="ARBA00022741"/>
    </source>
</evidence>
<dbReference type="Pfam" id="PF00005">
    <property type="entry name" value="ABC_tran"/>
    <property type="match status" value="1"/>
</dbReference>
<keyword evidence="1" id="KW-0813">Transport</keyword>
<evidence type="ECO:0000256" key="3">
    <source>
        <dbReference type="ARBA" id="ARBA00022840"/>
    </source>
</evidence>
<dbReference type="PANTHER" id="PTHR42939:SF1">
    <property type="entry name" value="ABC TRANSPORTER ATP-BINDING PROTEIN ALBC-RELATED"/>
    <property type="match status" value="1"/>
</dbReference>
<dbReference type="SMART" id="SM00382">
    <property type="entry name" value="AAA"/>
    <property type="match status" value="1"/>
</dbReference>
<accession>A0A2P8G567</accession>
<dbReference type="InterPro" id="IPR003593">
    <property type="entry name" value="AAA+_ATPase"/>
</dbReference>
<dbReference type="CDD" id="cd03230">
    <property type="entry name" value="ABC_DR_subfamily_A"/>
    <property type="match status" value="1"/>
</dbReference>
<dbReference type="PROSITE" id="PS50893">
    <property type="entry name" value="ABC_TRANSPORTER_2"/>
    <property type="match status" value="1"/>
</dbReference>
<dbReference type="SUPFAM" id="SSF52540">
    <property type="entry name" value="P-loop containing nucleoside triphosphate hydrolases"/>
    <property type="match status" value="1"/>
</dbReference>
<dbReference type="AlphaFoldDB" id="A0A2P8G567"/>